<dbReference type="InterPro" id="IPR053157">
    <property type="entry name" value="Sterol_Uptake_Regulator"/>
</dbReference>
<dbReference type="Proteomes" id="UP000509510">
    <property type="component" value="Chromosome I"/>
</dbReference>
<dbReference type="InterPro" id="IPR001138">
    <property type="entry name" value="Zn2Cys6_DnaBD"/>
</dbReference>
<dbReference type="OrthoDB" id="5386330at2759"/>
<dbReference type="GO" id="GO:0001228">
    <property type="term" value="F:DNA-binding transcription activator activity, RNA polymerase II-specific"/>
    <property type="evidence" value="ECO:0007669"/>
    <property type="project" value="TreeGrafter"/>
</dbReference>
<dbReference type="SMART" id="SM00066">
    <property type="entry name" value="GAL4"/>
    <property type="match status" value="1"/>
</dbReference>
<keyword evidence="3" id="KW-0804">Transcription</keyword>
<dbReference type="InterPro" id="IPR036864">
    <property type="entry name" value="Zn2-C6_fun-type_DNA-bd_sf"/>
</dbReference>
<feature type="domain" description="Zn(2)-C6 fungal-type" evidence="6">
    <location>
        <begin position="16"/>
        <end position="46"/>
    </location>
</feature>
<dbReference type="GO" id="GO:0003677">
    <property type="term" value="F:DNA binding"/>
    <property type="evidence" value="ECO:0007669"/>
    <property type="project" value="UniProtKB-KW"/>
</dbReference>
<dbReference type="GO" id="GO:0008270">
    <property type="term" value="F:zinc ion binding"/>
    <property type="evidence" value="ECO:0007669"/>
    <property type="project" value="InterPro"/>
</dbReference>
<keyword evidence="4" id="KW-0539">Nucleus</keyword>
<keyword evidence="1" id="KW-0805">Transcription regulation</keyword>
<evidence type="ECO:0000256" key="3">
    <source>
        <dbReference type="ARBA" id="ARBA00023163"/>
    </source>
</evidence>
<dbReference type="EMBL" id="CP055898">
    <property type="protein sequence ID" value="QKX53881.1"/>
    <property type="molecule type" value="Genomic_DNA"/>
</dbReference>
<keyword evidence="5" id="KW-0472">Membrane</keyword>
<evidence type="ECO:0000256" key="5">
    <source>
        <dbReference type="SAM" id="Phobius"/>
    </source>
</evidence>
<dbReference type="PROSITE" id="PS50048">
    <property type="entry name" value="ZN2_CY6_FUNGAL_2"/>
    <property type="match status" value="1"/>
</dbReference>
<name>A0A7H8QJY7_TALRU</name>
<accession>A0A7H8QJY7</accession>
<evidence type="ECO:0000256" key="1">
    <source>
        <dbReference type="ARBA" id="ARBA00023015"/>
    </source>
</evidence>
<dbReference type="KEGG" id="trg:TRUGW13939_00961"/>
<keyword evidence="5" id="KW-1133">Transmembrane helix</keyword>
<organism evidence="7 8">
    <name type="scientific">Talaromyces rugulosus</name>
    <name type="common">Penicillium rugulosum</name>
    <dbReference type="NCBI Taxonomy" id="121627"/>
    <lineage>
        <taxon>Eukaryota</taxon>
        <taxon>Fungi</taxon>
        <taxon>Dikarya</taxon>
        <taxon>Ascomycota</taxon>
        <taxon>Pezizomycotina</taxon>
        <taxon>Eurotiomycetes</taxon>
        <taxon>Eurotiomycetidae</taxon>
        <taxon>Eurotiales</taxon>
        <taxon>Trichocomaceae</taxon>
        <taxon>Talaromyces</taxon>
        <taxon>Talaromyces sect. Islandici</taxon>
    </lineage>
</organism>
<dbReference type="InterPro" id="IPR021858">
    <property type="entry name" value="Fun_TF"/>
</dbReference>
<proteinExistence type="predicted"/>
<dbReference type="Pfam" id="PF11951">
    <property type="entry name" value="Fungal_trans_2"/>
    <property type="match status" value="1"/>
</dbReference>
<keyword evidence="5" id="KW-0812">Transmembrane</keyword>
<dbReference type="Pfam" id="PF00172">
    <property type="entry name" value="Zn_clus"/>
    <property type="match status" value="1"/>
</dbReference>
<keyword evidence="2" id="KW-0238">DNA-binding</keyword>
<protein>
    <recommendedName>
        <fullName evidence="6">Zn(2)-C6 fungal-type domain-containing protein</fullName>
    </recommendedName>
</protein>
<feature type="transmembrane region" description="Helical" evidence="5">
    <location>
        <begin position="348"/>
        <end position="367"/>
    </location>
</feature>
<sequence>MDKSLRRATKGRSKLGCLACRERHVKCDEGRPSCISCSRRSQTCVYNDLPPSKEWQRKVSTFAFKSSSTSRANTPSEGYSDHTATERGWQDTILVPTLPFIPTNASLRGSFSIKDTHLLNNFIALTTSNLIGSPRVWSHECIQLSFTNPFLMHAILMTGAAHLKILDPSQSAGNYTALSAHHSQKALRYFGKVIGNTPFVNNNLDAVIATTLLFAIHSCNSPTFDPTSEGVDGLLSHMNGIFDILRHVDGPPPGFLFESVCTPELLPSTPPTTGPASDLAIMVRNCAPEAMKTIYNATVESLTLVLDAVTRQPRLGNTSPHLLLVYCFRWLAFIPLEFTALLRSHDPTALVIIAYYYAALLAILSDLKGGWWWMRDRPVFFIQRISEFLGPEWEYWMSWPREILGKYNEVVVQPAVEPDFPVAEVDEMGLGILSEARPHRSRIIVNVQ</sequence>
<dbReference type="SUPFAM" id="SSF57701">
    <property type="entry name" value="Zn2/Cys6 DNA-binding domain"/>
    <property type="match status" value="1"/>
</dbReference>
<evidence type="ECO:0000256" key="2">
    <source>
        <dbReference type="ARBA" id="ARBA00023125"/>
    </source>
</evidence>
<evidence type="ECO:0000313" key="7">
    <source>
        <dbReference type="EMBL" id="QKX53881.1"/>
    </source>
</evidence>
<gene>
    <name evidence="7" type="ORF">TRUGW13939_00961</name>
</gene>
<keyword evidence="8" id="KW-1185">Reference proteome</keyword>
<reference evidence="8" key="1">
    <citation type="submission" date="2020-06" db="EMBL/GenBank/DDBJ databases">
        <title>A chromosome-scale genome assembly of Talaromyces rugulosus W13939.</title>
        <authorList>
            <person name="Wang B."/>
            <person name="Guo L."/>
            <person name="Ye K."/>
            <person name="Wang L."/>
        </authorList>
    </citation>
    <scope>NUCLEOTIDE SEQUENCE [LARGE SCALE GENOMIC DNA]</scope>
    <source>
        <strain evidence="8">W13939</strain>
    </source>
</reference>
<dbReference type="AlphaFoldDB" id="A0A7H8QJY7"/>
<evidence type="ECO:0000256" key="4">
    <source>
        <dbReference type="ARBA" id="ARBA00023242"/>
    </source>
</evidence>
<dbReference type="PANTHER" id="PTHR47784:SF5">
    <property type="entry name" value="STEROL UPTAKE CONTROL PROTEIN 2"/>
    <property type="match status" value="1"/>
</dbReference>
<evidence type="ECO:0000313" key="8">
    <source>
        <dbReference type="Proteomes" id="UP000509510"/>
    </source>
</evidence>
<dbReference type="CDD" id="cd00067">
    <property type="entry name" value="GAL4"/>
    <property type="match status" value="1"/>
</dbReference>
<evidence type="ECO:0000259" key="6">
    <source>
        <dbReference type="PROSITE" id="PS50048"/>
    </source>
</evidence>
<dbReference type="GeneID" id="55988474"/>
<dbReference type="Gene3D" id="4.10.240.10">
    <property type="entry name" value="Zn(2)-C6 fungal-type DNA-binding domain"/>
    <property type="match status" value="1"/>
</dbReference>
<dbReference type="RefSeq" id="XP_035340060.1">
    <property type="nucleotide sequence ID" value="XM_035484167.1"/>
</dbReference>
<dbReference type="PROSITE" id="PS00463">
    <property type="entry name" value="ZN2_CY6_FUNGAL_1"/>
    <property type="match status" value="1"/>
</dbReference>
<dbReference type="PANTHER" id="PTHR47784">
    <property type="entry name" value="STEROL UPTAKE CONTROL PROTEIN 2"/>
    <property type="match status" value="1"/>
</dbReference>
<feature type="transmembrane region" description="Helical" evidence="5">
    <location>
        <begin position="321"/>
        <end position="342"/>
    </location>
</feature>